<sequence>MSYPRIVEVQENAFYTCNNQKLELEFCPRGSIFTKSKGCSDPTKQLYRQAAASMTLAYPGSGRVGDVCAFNTDCLGGMYCSGGQCSCLSTFILREGYCYEKINPNQPGCTYDVQCAAVWPEAKCSMDSGIGTCRCPENTHVARETRDGWVCVSIKDHGTGDSSALYFICPLPEGAGFKIALNDPDPQFGNFPVGCTVGSSAQVEPTPGLHGGAACIWPSSGEYVGDIYDCLHASPQVNLQQQFPQSNYAPSADGVCCPSRALACIQPQVTGPNPSEPRWWYNAITGTCQQFLWDPSATQAKHHSANNFRTIDHCESYCRDTCSRGSPQYSIEAQVYLERPVTACSNSMSCGNDFLCTSIGSQHLCCPTPASICSQRGARPMDLHPRGTVFHPGFLTATGKESVRFYYDPQTGKCADFTYRGAGGNFNNFLSKHECEMFCARLQCDRGTPLRIGEDSQRCQNNAGCPSSHECKTDQGVCCPRKQTICSQPLRVGDCTENVKRYWYNAATRQCQMFEYTGCQGNDNNFENVLDCQSFCKNAIPEPRCVQGQAYKDTFGNFVQCAHGTTKCPANYECYYDGSMWGCCPTKSYTCSLNSDSGVQCGAGSTFKYYYNPHTQSCETFQYSGCDGNSNNFASRENCEEYCGVGGCPNGGLPLRDHSGQMLTCSGQESCPPSHECTSVFVSMSSINRCCPTKSHVCSLPPLQGTSCGSHHLTRYYFNIVTAQCASFQYSGCDGNQNNFVSASQCNNFCMSSACPAGTTVYMDPNDNKPILCNESLKNSCPPNYECTFNSLLNNYVCCGSSDMGVCPDGERAFVNSVDHSAKECMINVEGSCPSNYLCRFNLQRNKYFCCASVKGYTCPAGKFLYRESRTGNPMRCTVGKEQCPDGYSCQSHLKNAFQGFCCSANMICPDNGEFLVDEASHQPRICTMGAFVGCPNGYTCRSVHSSNEGFCCRGATVSITDGCPPGNFVYMVKNEIAKCDPFNPPNAPCPGGYTCQWSTANQRYQCCGSKPLPPPERKKDGCPNDQIAFLEKDTVRACSAGGKTCPIGYFCQFSSSNNQFQCCGVSAGCPNDQVAFIGMKGEPEKCAMGQSNCPFGYSCQKTLAGHSVCCTSKLTAEDCNEEQILVDGECLKRASPNDLCKSSAQCMGGSICSGDICKCPNGTKLVGKFCQIIPACMDGQLQVGGMCENKVQLGEGCKINEQCPESSSCEDGKCVCPKGKWEKNGKCVDRPKPSSKKGVVSRPQSLISKCLSPSMVPFRDFVSDRIQFCSPNGNQPCPPGFSCQMNAIKQQYICCGPPGSRRIVAPVVGRPMSKLQSVCPVGRIPYLLNGLPQKCTKSRCAQGYQCVYGGRDYYCCSVPSSPLSQISDESEGHCSRGVALIYPRTKTPVTCSPMRTACPRGYMCEMSLKARNYLCCSVRLMDEHIPSKDHLILPSLTRFSPNGFVQVVRIEDNAPVTRCERTCPPSQVAIGGICQPEE</sequence>
<dbReference type="Proteomes" id="UP000298663">
    <property type="component" value="Unassembled WGS sequence"/>
</dbReference>
<dbReference type="PRINTS" id="PR00759">
    <property type="entry name" value="BASICPTASE"/>
</dbReference>
<name>A0A4U5M647_STECR</name>
<dbReference type="EMBL" id="AZBU02000009">
    <property type="protein sequence ID" value="TKR64330.1"/>
    <property type="molecule type" value="Genomic_DNA"/>
</dbReference>
<dbReference type="PANTHER" id="PTHR46339">
    <property type="entry name" value="PROTEIN CBG15282-RELATED"/>
    <property type="match status" value="1"/>
</dbReference>
<dbReference type="SMART" id="SM00289">
    <property type="entry name" value="WR1"/>
    <property type="match status" value="16"/>
</dbReference>
<dbReference type="Pfam" id="PF14625">
    <property type="entry name" value="Lustrin_cystein"/>
    <property type="match status" value="13"/>
</dbReference>
<evidence type="ECO:0000313" key="3">
    <source>
        <dbReference type="Proteomes" id="UP000298663"/>
    </source>
</evidence>
<feature type="domain" description="BPTI/Kunitz inhibitor" evidence="1">
    <location>
        <begin position="264"/>
        <end position="318"/>
    </location>
</feature>
<dbReference type="SUPFAM" id="SSF57362">
    <property type="entry name" value="BPTI-like"/>
    <property type="match status" value="5"/>
</dbReference>
<dbReference type="CDD" id="cd00109">
    <property type="entry name" value="Kunitz-type"/>
    <property type="match status" value="4"/>
</dbReference>
<dbReference type="InterPro" id="IPR006149">
    <property type="entry name" value="EB_dom"/>
</dbReference>
<feature type="domain" description="BPTI/Kunitz inhibitor" evidence="1">
    <location>
        <begin position="393"/>
        <end position="439"/>
    </location>
</feature>
<dbReference type="InterPro" id="IPR036880">
    <property type="entry name" value="Kunitz_BPTI_sf"/>
</dbReference>
<accession>A0A4U5M647</accession>
<dbReference type="CDD" id="cd22593">
    <property type="entry name" value="Kunitz_conkunitzin"/>
    <property type="match status" value="1"/>
</dbReference>
<reference evidence="2 3" key="2">
    <citation type="journal article" date="2019" name="G3 (Bethesda)">
        <title>Hybrid Assembly of the Genome of the Entomopathogenic Nematode Steinernema carpocapsae Identifies the X-Chromosome.</title>
        <authorList>
            <person name="Serra L."/>
            <person name="Macchietto M."/>
            <person name="Macias-Munoz A."/>
            <person name="McGill C.J."/>
            <person name="Rodriguez I.M."/>
            <person name="Rodriguez B."/>
            <person name="Murad R."/>
            <person name="Mortazavi A."/>
        </authorList>
    </citation>
    <scope>NUCLEOTIDE SEQUENCE [LARGE SCALE GENOMIC DNA]</scope>
    <source>
        <strain evidence="2 3">ALL</strain>
    </source>
</reference>
<comment type="caution">
    <text evidence="2">The sequence shown here is derived from an EMBL/GenBank/DDBJ whole genome shotgun (WGS) entry which is preliminary data.</text>
</comment>
<protein>
    <recommendedName>
        <fullName evidence="1">BPTI/Kunitz inhibitor domain-containing protein</fullName>
    </recommendedName>
</protein>
<dbReference type="OrthoDB" id="4473401at2759"/>
<dbReference type="InterPro" id="IPR053014">
    <property type="entry name" value="Cuticle_assoc_divergent"/>
</dbReference>
<keyword evidence="3" id="KW-1185">Reference proteome</keyword>
<dbReference type="PROSITE" id="PS50279">
    <property type="entry name" value="BPTI_KUNITZ_2"/>
    <property type="match status" value="5"/>
</dbReference>
<feature type="domain" description="BPTI/Kunitz inhibitor" evidence="1">
    <location>
        <begin position="698"/>
        <end position="750"/>
    </location>
</feature>
<reference evidence="2 3" key="1">
    <citation type="journal article" date="2015" name="Genome Biol.">
        <title>Comparative genomics of Steinernema reveals deeply conserved gene regulatory networks.</title>
        <authorList>
            <person name="Dillman A.R."/>
            <person name="Macchietto M."/>
            <person name="Porter C.F."/>
            <person name="Rogers A."/>
            <person name="Williams B."/>
            <person name="Antoshechkin I."/>
            <person name="Lee M.M."/>
            <person name="Goodwin Z."/>
            <person name="Lu X."/>
            <person name="Lewis E.E."/>
            <person name="Goodrich-Blair H."/>
            <person name="Stock S.P."/>
            <person name="Adams B.J."/>
            <person name="Sternberg P.W."/>
            <person name="Mortazavi A."/>
        </authorList>
    </citation>
    <scope>NUCLEOTIDE SEQUENCE [LARGE SCALE GENOMIC DNA]</scope>
    <source>
        <strain evidence="2 3">ALL</strain>
    </source>
</reference>
<feature type="domain" description="BPTI/Kunitz inhibitor" evidence="1">
    <location>
        <begin position="486"/>
        <end position="536"/>
    </location>
</feature>
<organism evidence="2 3">
    <name type="scientific">Steinernema carpocapsae</name>
    <name type="common">Entomopathogenic nematode</name>
    <dbReference type="NCBI Taxonomy" id="34508"/>
    <lineage>
        <taxon>Eukaryota</taxon>
        <taxon>Metazoa</taxon>
        <taxon>Ecdysozoa</taxon>
        <taxon>Nematoda</taxon>
        <taxon>Chromadorea</taxon>
        <taxon>Rhabditida</taxon>
        <taxon>Tylenchina</taxon>
        <taxon>Panagrolaimomorpha</taxon>
        <taxon>Strongyloidoidea</taxon>
        <taxon>Steinernematidae</taxon>
        <taxon>Steinernema</taxon>
    </lineage>
</organism>
<dbReference type="Gene3D" id="4.10.410.10">
    <property type="entry name" value="Pancreatic trypsin inhibitor Kunitz domain"/>
    <property type="match status" value="5"/>
</dbReference>
<dbReference type="GO" id="GO:0004867">
    <property type="term" value="F:serine-type endopeptidase inhibitor activity"/>
    <property type="evidence" value="ECO:0007669"/>
    <property type="project" value="InterPro"/>
</dbReference>
<dbReference type="PANTHER" id="PTHR46339:SF3">
    <property type="entry name" value="PROTEIN CBG06944"/>
    <property type="match status" value="1"/>
</dbReference>
<dbReference type="STRING" id="34508.A0A4U5M647"/>
<gene>
    <name evidence="2" type="ORF">L596_024889</name>
</gene>
<evidence type="ECO:0000259" key="1">
    <source>
        <dbReference type="PROSITE" id="PS50279"/>
    </source>
</evidence>
<dbReference type="InterPro" id="IPR028150">
    <property type="entry name" value="Lustrin_cystein"/>
</dbReference>
<dbReference type="SMART" id="SM00131">
    <property type="entry name" value="KU"/>
    <property type="match status" value="5"/>
</dbReference>
<dbReference type="InterPro" id="IPR002223">
    <property type="entry name" value="Kunitz_BPTI"/>
</dbReference>
<dbReference type="InterPro" id="IPR006150">
    <property type="entry name" value="Cys_repeat_1"/>
</dbReference>
<dbReference type="Pfam" id="PF00014">
    <property type="entry name" value="Kunitz_BPTI"/>
    <property type="match status" value="5"/>
</dbReference>
<evidence type="ECO:0000313" key="2">
    <source>
        <dbReference type="EMBL" id="TKR64330.1"/>
    </source>
</evidence>
<proteinExistence type="predicted"/>
<dbReference type="InterPro" id="IPR020901">
    <property type="entry name" value="Prtase_inh_Kunz-CS"/>
</dbReference>
<dbReference type="Pfam" id="PF01683">
    <property type="entry name" value="EB"/>
    <property type="match status" value="3"/>
</dbReference>
<feature type="domain" description="BPTI/Kunitz inhibitor" evidence="1">
    <location>
        <begin position="591"/>
        <end position="643"/>
    </location>
</feature>
<dbReference type="PROSITE" id="PS00280">
    <property type="entry name" value="BPTI_KUNITZ_1"/>
    <property type="match status" value="3"/>
</dbReference>